<dbReference type="CDD" id="cd17929">
    <property type="entry name" value="DEXHc_priA"/>
    <property type="match status" value="1"/>
</dbReference>
<evidence type="ECO:0000256" key="4">
    <source>
        <dbReference type="ARBA" id="ARBA00022741"/>
    </source>
</evidence>
<gene>
    <name evidence="11" type="primary">priA</name>
    <name evidence="13" type="ORF">H8L67_01840</name>
</gene>
<dbReference type="InterPro" id="IPR011545">
    <property type="entry name" value="DEAD/DEAH_box_helicase_dom"/>
</dbReference>
<dbReference type="Pfam" id="PF17764">
    <property type="entry name" value="PriA_3primeBD"/>
    <property type="match status" value="1"/>
</dbReference>
<evidence type="ECO:0000256" key="7">
    <source>
        <dbReference type="ARBA" id="ARBA00022833"/>
    </source>
</evidence>
<dbReference type="InterPro" id="IPR027417">
    <property type="entry name" value="P-loop_NTPase"/>
</dbReference>
<feature type="binding site" evidence="11">
    <location>
        <position position="469"/>
    </location>
    <ligand>
        <name>Zn(2+)</name>
        <dbReference type="ChEBI" id="CHEBI:29105"/>
        <label>1</label>
    </ligand>
</feature>
<comment type="catalytic activity">
    <reaction evidence="11">
        <text>ATP + H2O = ADP + phosphate + H(+)</text>
        <dbReference type="Rhea" id="RHEA:13065"/>
        <dbReference type="ChEBI" id="CHEBI:15377"/>
        <dbReference type="ChEBI" id="CHEBI:15378"/>
        <dbReference type="ChEBI" id="CHEBI:30616"/>
        <dbReference type="ChEBI" id="CHEBI:43474"/>
        <dbReference type="ChEBI" id="CHEBI:456216"/>
        <dbReference type="EC" id="5.6.2.4"/>
    </reaction>
</comment>
<name>A0ABX8WSQ0_9GAMM</name>
<comment type="function">
    <text evidence="11">Initiates the restart of stalled replication forks, which reloads the replicative helicase on sites other than the origin of replication. Recognizes and binds to abandoned replication forks and remodels them to uncover a helicase loading site. Promotes assembly of the primosome at these replication forks.</text>
</comment>
<dbReference type="Pfam" id="PF18074">
    <property type="entry name" value="PriA_C"/>
    <property type="match status" value="1"/>
</dbReference>
<keyword evidence="10 11" id="KW-0413">Isomerase</keyword>
<evidence type="ECO:0000313" key="13">
    <source>
        <dbReference type="EMBL" id="QYR53883.1"/>
    </source>
</evidence>
<comment type="catalytic activity">
    <reaction evidence="11">
        <text>Couples ATP hydrolysis with the unwinding of duplex DNA by translocating in the 3'-5' direction.</text>
        <dbReference type="EC" id="5.6.2.4"/>
    </reaction>
</comment>
<keyword evidence="3 11" id="KW-0479">Metal-binding</keyword>
<dbReference type="Pfam" id="PF18319">
    <property type="entry name" value="Zn_ribbon_PriA"/>
    <property type="match status" value="1"/>
</dbReference>
<accession>A0ABX8WSQ0</accession>
<dbReference type="PROSITE" id="PS51192">
    <property type="entry name" value="HELICASE_ATP_BIND_1"/>
    <property type="match status" value="1"/>
</dbReference>
<dbReference type="SMART" id="SM00487">
    <property type="entry name" value="DEXDc"/>
    <property type="match status" value="1"/>
</dbReference>
<keyword evidence="4 11" id="KW-0547">Nucleotide-binding</keyword>
<dbReference type="InterPro" id="IPR041222">
    <property type="entry name" value="PriA_3primeBD"/>
</dbReference>
<dbReference type="InterPro" id="IPR005259">
    <property type="entry name" value="PriA"/>
</dbReference>
<dbReference type="PANTHER" id="PTHR30580:SF0">
    <property type="entry name" value="PRIMOSOMAL PROTEIN N"/>
    <property type="match status" value="1"/>
</dbReference>
<dbReference type="InterPro" id="IPR001650">
    <property type="entry name" value="Helicase_C-like"/>
</dbReference>
<keyword evidence="6 11" id="KW-0347">Helicase</keyword>
<comment type="subunit">
    <text evidence="11">Component of the replication restart primosome.</text>
</comment>
<evidence type="ECO:0000256" key="6">
    <source>
        <dbReference type="ARBA" id="ARBA00022806"/>
    </source>
</evidence>
<dbReference type="Gene3D" id="3.40.50.300">
    <property type="entry name" value="P-loop containing nucleotide triphosphate hydrolases"/>
    <property type="match status" value="2"/>
</dbReference>
<dbReference type="GO" id="GO:0016787">
    <property type="term" value="F:hydrolase activity"/>
    <property type="evidence" value="ECO:0007669"/>
    <property type="project" value="UniProtKB-KW"/>
</dbReference>
<keyword evidence="7 11" id="KW-0862">Zinc</keyword>
<reference evidence="13 14" key="1">
    <citation type="submission" date="2021-08" db="EMBL/GenBank/DDBJ databases">
        <title>Lysobacter sp. strain CJ11 Genome sequencing and assembly.</title>
        <authorList>
            <person name="Kim I."/>
        </authorList>
    </citation>
    <scope>NUCLEOTIDE SEQUENCE [LARGE SCALE GENOMIC DNA]</scope>
    <source>
        <strain evidence="13 14">CJ11</strain>
    </source>
</reference>
<evidence type="ECO:0000256" key="9">
    <source>
        <dbReference type="ARBA" id="ARBA00023125"/>
    </source>
</evidence>
<comment type="similarity">
    <text evidence="11">Belongs to the helicase family. PriA subfamily.</text>
</comment>
<evidence type="ECO:0000256" key="2">
    <source>
        <dbReference type="ARBA" id="ARBA00022705"/>
    </source>
</evidence>
<organism evidence="13 14">
    <name type="scientific">Lysobacter soyae</name>
    <dbReference type="NCBI Taxonomy" id="2764185"/>
    <lineage>
        <taxon>Bacteria</taxon>
        <taxon>Pseudomonadati</taxon>
        <taxon>Pseudomonadota</taxon>
        <taxon>Gammaproteobacteria</taxon>
        <taxon>Lysobacterales</taxon>
        <taxon>Lysobacteraceae</taxon>
        <taxon>Lysobacter</taxon>
    </lineage>
</organism>
<evidence type="ECO:0000256" key="11">
    <source>
        <dbReference type="HAMAP-Rule" id="MF_00983"/>
    </source>
</evidence>
<dbReference type="InterPro" id="IPR041236">
    <property type="entry name" value="PriA_C"/>
</dbReference>
<dbReference type="SMART" id="SM00490">
    <property type="entry name" value="HELICc"/>
    <property type="match status" value="1"/>
</dbReference>
<dbReference type="InterPro" id="IPR040498">
    <property type="entry name" value="PriA_CRR"/>
</dbReference>
<keyword evidence="1 11" id="KW-0639">Primosome</keyword>
<feature type="binding site" evidence="11">
    <location>
        <position position="426"/>
    </location>
    <ligand>
        <name>Zn(2+)</name>
        <dbReference type="ChEBI" id="CHEBI:29105"/>
        <label>1</label>
    </ligand>
</feature>
<feature type="binding site" evidence="11">
    <location>
        <position position="429"/>
    </location>
    <ligand>
        <name>Zn(2+)</name>
        <dbReference type="ChEBI" id="CHEBI:29105"/>
        <label>1</label>
    </ligand>
</feature>
<evidence type="ECO:0000256" key="8">
    <source>
        <dbReference type="ARBA" id="ARBA00022840"/>
    </source>
</evidence>
<feature type="binding site" evidence="11">
    <location>
        <position position="453"/>
    </location>
    <ligand>
        <name>Zn(2+)</name>
        <dbReference type="ChEBI" id="CHEBI:29105"/>
        <label>2</label>
    </ligand>
</feature>
<dbReference type="SUPFAM" id="SSF52540">
    <property type="entry name" value="P-loop containing nucleoside triphosphate hydrolases"/>
    <property type="match status" value="2"/>
</dbReference>
<dbReference type="Gene3D" id="3.40.1440.60">
    <property type="entry name" value="PriA, 3(prime) DNA-binding domain"/>
    <property type="match status" value="1"/>
</dbReference>
<evidence type="ECO:0000256" key="3">
    <source>
        <dbReference type="ARBA" id="ARBA00022723"/>
    </source>
</evidence>
<keyword evidence="5 11" id="KW-0378">Hydrolase</keyword>
<evidence type="ECO:0000313" key="14">
    <source>
        <dbReference type="Proteomes" id="UP000824755"/>
    </source>
</evidence>
<dbReference type="Proteomes" id="UP000824755">
    <property type="component" value="Chromosome"/>
</dbReference>
<protein>
    <recommendedName>
        <fullName evidence="11">Replication restart protein PriA</fullName>
    </recommendedName>
    <alternativeName>
        <fullName evidence="11">ATP-dependent DNA helicase PriA</fullName>
        <ecNumber evidence="11">5.6.2.4</ecNumber>
    </alternativeName>
    <alternativeName>
        <fullName evidence="11">DNA 3'-5' helicase PriA</fullName>
    </alternativeName>
</protein>
<keyword evidence="8 11" id="KW-0067">ATP-binding</keyword>
<proteinExistence type="inferred from homology"/>
<sequence length="717" mass="77672">MQVVVPRPMLQAFDYSIDASFGNGPWAGCRVRVPFGNTQLVGVAISEPEETAADAMLKPIDARLDAEPVFTPELWANLGWLARYLHMPLGEVLATALPTVLRNGGEIPPQTETFWQLSESGATARGNVRGAKQKQVLELLAAGELASRDPALEDSTATLRSLLGKGWIARVERPLTAPALPDLAEGAFALNDEQAAAADAIKAAEGFQAFLLDGVTGSGKTEVYLAAIRDCILSGKQALVLVPEIGLTPQTVRRFEKHLGIPVHAFHSGMTDLARLQTWQAANSGNTHVVLGTRSAVFMPLARPGLIVIDEAHDSSYKQLDGIRYNAHDFALVRARGLNVPIVMGSATPGMEDLHAASQGRFTYLRLSKRAGVAKPPRVRIMDVRKQALEAGLSRDLIGRIRGALDAGGQVLVFRNRRGYAPVLMCRDCGWSAQCQRCDAAMTVHGHGRRLQCHHCGASRAAPTACPNCNNLALEPQGQGTERIETFLADHFDDVPVIRIDRGSTQRKDAMARHFETLGDAPGILVGTQMLAKGHDLPKLALVAVLGIDEALFSTDFRASERVAQLLIQVAGRAGRAEIPGEVILQTHHPDHPLLNTLVDGGYHAFADAELGLREAAGFPPFAHMALLRAEAKQAEPPRAFLQAARRLFDDPRVEVSGPVPAPMQKRAGFERMQLFISSKDRKALHAALDAIVPQLYASPQARKVRWSLDIDPIDLY</sequence>
<feature type="binding site" evidence="11">
    <location>
        <position position="438"/>
    </location>
    <ligand>
        <name>Zn(2+)</name>
        <dbReference type="ChEBI" id="CHEBI:29105"/>
        <label>2</label>
    </ligand>
</feature>
<dbReference type="Pfam" id="PF00271">
    <property type="entry name" value="Helicase_C"/>
    <property type="match status" value="1"/>
</dbReference>
<evidence type="ECO:0000256" key="10">
    <source>
        <dbReference type="ARBA" id="ARBA00023235"/>
    </source>
</evidence>
<evidence type="ECO:0000256" key="5">
    <source>
        <dbReference type="ARBA" id="ARBA00022801"/>
    </source>
</evidence>
<dbReference type="HAMAP" id="MF_00983">
    <property type="entry name" value="PriA"/>
    <property type="match status" value="1"/>
</dbReference>
<keyword evidence="9 11" id="KW-0238">DNA-binding</keyword>
<comment type="cofactor">
    <cofactor evidence="11">
        <name>Zn(2+)</name>
        <dbReference type="ChEBI" id="CHEBI:29105"/>
    </cofactor>
    <text evidence="11">Binds 2 zinc ions per subunit.</text>
</comment>
<dbReference type="InterPro" id="IPR042115">
    <property type="entry name" value="PriA_3primeBD_sf"/>
</dbReference>
<dbReference type="NCBIfam" id="TIGR00595">
    <property type="entry name" value="priA"/>
    <property type="match status" value="1"/>
</dbReference>
<feature type="binding site" evidence="11">
    <location>
        <position position="456"/>
    </location>
    <ligand>
        <name>Zn(2+)</name>
        <dbReference type="ChEBI" id="CHEBI:29105"/>
        <label>2</label>
    </ligand>
</feature>
<feature type="binding site" evidence="11">
    <location>
        <position position="466"/>
    </location>
    <ligand>
        <name>Zn(2+)</name>
        <dbReference type="ChEBI" id="CHEBI:29105"/>
        <label>1</label>
    </ligand>
</feature>
<dbReference type="EC" id="5.6.2.4" evidence="11"/>
<dbReference type="EMBL" id="CP080544">
    <property type="protein sequence ID" value="QYR53883.1"/>
    <property type="molecule type" value="Genomic_DNA"/>
</dbReference>
<dbReference type="NCBIfam" id="NF004067">
    <property type="entry name" value="PRK05580.1-4"/>
    <property type="match status" value="1"/>
</dbReference>
<dbReference type="Pfam" id="PF00270">
    <property type="entry name" value="DEAD"/>
    <property type="match status" value="1"/>
</dbReference>
<evidence type="ECO:0000259" key="12">
    <source>
        <dbReference type="PROSITE" id="PS51192"/>
    </source>
</evidence>
<feature type="binding site" evidence="11">
    <location>
        <position position="435"/>
    </location>
    <ligand>
        <name>Zn(2+)</name>
        <dbReference type="ChEBI" id="CHEBI:29105"/>
        <label>2</label>
    </ligand>
</feature>
<evidence type="ECO:0000256" key="1">
    <source>
        <dbReference type="ARBA" id="ARBA00022515"/>
    </source>
</evidence>
<dbReference type="InterPro" id="IPR014001">
    <property type="entry name" value="Helicase_ATP-bd"/>
</dbReference>
<keyword evidence="2 11" id="KW-0235">DNA replication</keyword>
<keyword evidence="14" id="KW-1185">Reference proteome</keyword>
<dbReference type="PANTHER" id="PTHR30580">
    <property type="entry name" value="PRIMOSOMAL PROTEIN N"/>
    <property type="match status" value="1"/>
</dbReference>
<feature type="domain" description="Helicase ATP-binding" evidence="12">
    <location>
        <begin position="201"/>
        <end position="367"/>
    </location>
</feature>